<keyword evidence="3" id="KW-0808">Transferase</keyword>
<evidence type="ECO:0000313" key="7">
    <source>
        <dbReference type="Proteomes" id="UP000753961"/>
    </source>
</evidence>
<proteinExistence type="inferred from homology"/>
<protein>
    <submittedName>
        <fullName evidence="6">Glycosyltransferase family 2 protein</fullName>
    </submittedName>
</protein>
<dbReference type="CDD" id="cd04186">
    <property type="entry name" value="GT_2_like_c"/>
    <property type="match status" value="1"/>
</dbReference>
<keyword evidence="7" id="KW-1185">Reference proteome</keyword>
<name>A0A953HXX3_9BACT</name>
<feature type="transmembrane region" description="Helical" evidence="4">
    <location>
        <begin position="260"/>
        <end position="280"/>
    </location>
</feature>
<dbReference type="InterPro" id="IPR001173">
    <property type="entry name" value="Glyco_trans_2-like"/>
</dbReference>
<dbReference type="RefSeq" id="WP_222581720.1">
    <property type="nucleotide sequence ID" value="NZ_JAHVHU010000025.1"/>
</dbReference>
<comment type="caution">
    <text evidence="6">The sequence shown here is derived from an EMBL/GenBank/DDBJ whole genome shotgun (WGS) entry which is preliminary data.</text>
</comment>
<evidence type="ECO:0000256" key="3">
    <source>
        <dbReference type="ARBA" id="ARBA00022679"/>
    </source>
</evidence>
<dbReference type="AlphaFoldDB" id="A0A953HXX3"/>
<dbReference type="Gene3D" id="3.90.550.10">
    <property type="entry name" value="Spore Coat Polysaccharide Biosynthesis Protein SpsA, Chain A"/>
    <property type="match status" value="1"/>
</dbReference>
<keyword evidence="2" id="KW-0328">Glycosyltransferase</keyword>
<dbReference type="PANTHER" id="PTHR43179">
    <property type="entry name" value="RHAMNOSYLTRANSFERASE WBBL"/>
    <property type="match status" value="1"/>
</dbReference>
<dbReference type="EMBL" id="JAHVHU010000025">
    <property type="protein sequence ID" value="MBY5960171.1"/>
    <property type="molecule type" value="Genomic_DNA"/>
</dbReference>
<evidence type="ECO:0000256" key="2">
    <source>
        <dbReference type="ARBA" id="ARBA00022676"/>
    </source>
</evidence>
<keyword evidence="4" id="KW-1133">Transmembrane helix</keyword>
<keyword evidence="4" id="KW-0812">Transmembrane</keyword>
<evidence type="ECO:0000256" key="1">
    <source>
        <dbReference type="ARBA" id="ARBA00006739"/>
    </source>
</evidence>
<comment type="similarity">
    <text evidence="1">Belongs to the glycosyltransferase 2 family.</text>
</comment>
<dbReference type="GO" id="GO:0016757">
    <property type="term" value="F:glycosyltransferase activity"/>
    <property type="evidence" value="ECO:0007669"/>
    <property type="project" value="UniProtKB-KW"/>
</dbReference>
<dbReference type="PANTHER" id="PTHR43179:SF12">
    <property type="entry name" value="GALACTOFURANOSYLTRANSFERASE GLFT2"/>
    <property type="match status" value="1"/>
</dbReference>
<organism evidence="6 7">
    <name type="scientific">Membranihabitans marinus</name>
    <dbReference type="NCBI Taxonomy" id="1227546"/>
    <lineage>
        <taxon>Bacteria</taxon>
        <taxon>Pseudomonadati</taxon>
        <taxon>Bacteroidota</taxon>
        <taxon>Saprospiria</taxon>
        <taxon>Saprospirales</taxon>
        <taxon>Saprospiraceae</taxon>
        <taxon>Membranihabitans</taxon>
    </lineage>
</organism>
<evidence type="ECO:0000259" key="5">
    <source>
        <dbReference type="Pfam" id="PF00535"/>
    </source>
</evidence>
<dbReference type="Proteomes" id="UP000753961">
    <property type="component" value="Unassembled WGS sequence"/>
</dbReference>
<evidence type="ECO:0000256" key="4">
    <source>
        <dbReference type="SAM" id="Phobius"/>
    </source>
</evidence>
<keyword evidence="4" id="KW-0472">Membrane</keyword>
<feature type="domain" description="Glycosyltransferase 2-like" evidence="5">
    <location>
        <begin position="13"/>
        <end position="133"/>
    </location>
</feature>
<evidence type="ECO:0000313" key="6">
    <source>
        <dbReference type="EMBL" id="MBY5960171.1"/>
    </source>
</evidence>
<sequence>MEKRPTYNLKVAVVILNYNGLEHLQNYLSSIIDYLPPYARLFIADNGSTDQSVLYLENHFKEVTLIRLDQNTGYAGGYNNALDQIKAEYYYLLNSDVEQESDGLTALVDFLDTHPKYAACQPKVRSLTRRNEFEYAGAAGGWLDQLGYPLCRGRILGTNEVDHGQYDQVEKVFWGTGAALLIRSEDFHFAGGFDADFFAHMEEIDLSWRLQRMGKHIAVIPQSVIYHLGGGTLNYSSPRKTYLNFRNSLFILLKNERGHVLLWLLVVRFFLDGVAALRFIALRDTGNFMAVWKAHMSFYKSFQKMWKKRKSFLQLLKDHHIQERIALDGRYRGSIVWDYYIMGRRRFSELNINEKREKKLSKNL</sequence>
<dbReference type="Pfam" id="PF00535">
    <property type="entry name" value="Glycos_transf_2"/>
    <property type="match status" value="1"/>
</dbReference>
<accession>A0A953HXX3</accession>
<gene>
    <name evidence="6" type="ORF">KUV50_18605</name>
</gene>
<dbReference type="SUPFAM" id="SSF53448">
    <property type="entry name" value="Nucleotide-diphospho-sugar transferases"/>
    <property type="match status" value="1"/>
</dbReference>
<dbReference type="InterPro" id="IPR029044">
    <property type="entry name" value="Nucleotide-diphossugar_trans"/>
</dbReference>
<reference evidence="6" key="1">
    <citation type="submission" date="2021-06" db="EMBL/GenBank/DDBJ databases">
        <title>44 bacteria genomes isolated from Dapeng, Shenzhen.</title>
        <authorList>
            <person name="Zheng W."/>
            <person name="Yu S."/>
            <person name="Huang Y."/>
        </authorList>
    </citation>
    <scope>NUCLEOTIDE SEQUENCE</scope>
    <source>
        <strain evidence="6">DP5N28-2</strain>
    </source>
</reference>